<feature type="domain" description="Aminotransferase class V" evidence="2">
    <location>
        <begin position="30"/>
        <end position="351"/>
    </location>
</feature>
<keyword evidence="4" id="KW-1185">Reference proteome</keyword>
<reference evidence="3" key="2">
    <citation type="submission" date="2020-09" db="EMBL/GenBank/DDBJ databases">
        <authorList>
            <person name="Sun Q."/>
            <person name="Ohkuma M."/>
        </authorList>
    </citation>
    <scope>NUCLEOTIDE SEQUENCE</scope>
    <source>
        <strain evidence="3">JCM 3086</strain>
    </source>
</reference>
<dbReference type="SUPFAM" id="SSF53383">
    <property type="entry name" value="PLP-dependent transferases"/>
    <property type="match status" value="1"/>
</dbReference>
<dbReference type="Proteomes" id="UP000657574">
    <property type="component" value="Unassembled WGS sequence"/>
</dbReference>
<dbReference type="PANTHER" id="PTHR43586">
    <property type="entry name" value="CYSTEINE DESULFURASE"/>
    <property type="match status" value="1"/>
</dbReference>
<gene>
    <name evidence="3" type="ORF">GCM10010121_100030</name>
</gene>
<dbReference type="InterPro" id="IPR000192">
    <property type="entry name" value="Aminotrans_V_dom"/>
</dbReference>
<comment type="caution">
    <text evidence="3">The sequence shown here is derived from an EMBL/GenBank/DDBJ whole genome shotgun (WGS) entry which is preliminary data.</text>
</comment>
<name>A0A917UPT2_9ACTN</name>
<dbReference type="RefSeq" id="WP_229841735.1">
    <property type="nucleotide sequence ID" value="NZ_BMQA01000184.1"/>
</dbReference>
<evidence type="ECO:0000259" key="2">
    <source>
        <dbReference type="Pfam" id="PF00266"/>
    </source>
</evidence>
<protein>
    <recommendedName>
        <fullName evidence="2">Aminotransferase class V domain-containing protein</fullName>
    </recommendedName>
</protein>
<organism evidence="3 4">
    <name type="scientific">Streptomyces brasiliensis</name>
    <dbReference type="NCBI Taxonomy" id="1954"/>
    <lineage>
        <taxon>Bacteria</taxon>
        <taxon>Bacillati</taxon>
        <taxon>Actinomycetota</taxon>
        <taxon>Actinomycetes</taxon>
        <taxon>Kitasatosporales</taxon>
        <taxon>Streptomycetaceae</taxon>
        <taxon>Streptomyces</taxon>
    </lineage>
</organism>
<dbReference type="Gene3D" id="3.90.1150.10">
    <property type="entry name" value="Aspartate Aminotransferase, domain 1"/>
    <property type="match status" value="2"/>
</dbReference>
<accession>A0A917UPT2</accession>
<sequence length="405" mass="43320">MNVTPQEDRRVYLNTAGLGRMPAATRAVLTEWARHEDRHGPYELEEHLDDIHDELHARLAALLGSPPGDNVLYTGAADAYATLLSRLPLGPADCIWTTPYESVANLTTLLALRDRTRCRLDVVPLRPDGDLDLEWMAKHISDDVALVSVIHVPAGCGIVNPVEDVGRILARYRCLYAVDASYAVGQVPVDAARIGCQLLTADGWRFLNGPQNIGFAYTAPQLRAALAPNGVTPQALPHGAAVAALNTALAEHTARADYATATDLAVGLRAAVEASPGTELIAPGRIQSGILTFRHTELSAAQLRRQLAARGVTVWKTVAEESPFYLPERGVTTALRASVHHDNSPEDIEEFADALRAVLAAGAAQREKAARQLPVPRQTAKRPAGRHLTVVPGGPAGGGRLEPSA</sequence>
<reference evidence="3" key="1">
    <citation type="journal article" date="2014" name="Int. J. Syst. Evol. Microbiol.">
        <title>Complete genome sequence of Corynebacterium casei LMG S-19264T (=DSM 44701T), isolated from a smear-ripened cheese.</title>
        <authorList>
            <consortium name="US DOE Joint Genome Institute (JGI-PGF)"/>
            <person name="Walter F."/>
            <person name="Albersmeier A."/>
            <person name="Kalinowski J."/>
            <person name="Ruckert C."/>
        </authorList>
    </citation>
    <scope>NUCLEOTIDE SEQUENCE</scope>
    <source>
        <strain evidence="3">JCM 3086</strain>
    </source>
</reference>
<proteinExistence type="predicted"/>
<evidence type="ECO:0000256" key="1">
    <source>
        <dbReference type="SAM" id="MobiDB-lite"/>
    </source>
</evidence>
<dbReference type="Gene3D" id="3.40.640.10">
    <property type="entry name" value="Type I PLP-dependent aspartate aminotransferase-like (Major domain)"/>
    <property type="match status" value="1"/>
</dbReference>
<dbReference type="Pfam" id="PF00266">
    <property type="entry name" value="Aminotran_5"/>
    <property type="match status" value="1"/>
</dbReference>
<evidence type="ECO:0000313" key="3">
    <source>
        <dbReference type="EMBL" id="GGJ73474.1"/>
    </source>
</evidence>
<dbReference type="AlphaFoldDB" id="A0A917UPT2"/>
<feature type="compositionally biased region" description="Gly residues" evidence="1">
    <location>
        <begin position="394"/>
        <end position="405"/>
    </location>
</feature>
<feature type="region of interest" description="Disordered" evidence="1">
    <location>
        <begin position="369"/>
        <end position="405"/>
    </location>
</feature>
<dbReference type="InterPro" id="IPR015421">
    <property type="entry name" value="PyrdxlP-dep_Trfase_major"/>
</dbReference>
<evidence type="ECO:0000313" key="4">
    <source>
        <dbReference type="Proteomes" id="UP000657574"/>
    </source>
</evidence>
<dbReference type="InterPro" id="IPR015424">
    <property type="entry name" value="PyrdxlP-dep_Trfase"/>
</dbReference>
<dbReference type="EMBL" id="BMQA01000184">
    <property type="protein sequence ID" value="GGJ73474.1"/>
    <property type="molecule type" value="Genomic_DNA"/>
</dbReference>
<dbReference type="InterPro" id="IPR015422">
    <property type="entry name" value="PyrdxlP-dep_Trfase_small"/>
</dbReference>
<dbReference type="PANTHER" id="PTHR43586:SF24">
    <property type="entry name" value="BLR4730 PROTEIN"/>
    <property type="match status" value="1"/>
</dbReference>